<protein>
    <submittedName>
        <fullName evidence="2">Uncharacterized protein</fullName>
    </submittedName>
</protein>
<dbReference type="AlphaFoldDB" id="A0AAU9JUX7"/>
<gene>
    <name evidence="2" type="ORF">BSTOLATCC_MIC49166</name>
</gene>
<evidence type="ECO:0000256" key="1">
    <source>
        <dbReference type="SAM" id="MobiDB-lite"/>
    </source>
</evidence>
<feature type="region of interest" description="Disordered" evidence="1">
    <location>
        <begin position="112"/>
        <end position="135"/>
    </location>
</feature>
<feature type="compositionally biased region" description="Acidic residues" evidence="1">
    <location>
        <begin position="126"/>
        <end position="135"/>
    </location>
</feature>
<name>A0AAU9JUX7_9CILI</name>
<sequence>MEVSYDETFLALCIWKNNTNWAIRLLEAKKTFDVGYRNGELFKIAIGHKNTRVFKALVDYYRKTKLTNHDSYKYTVNKIKLLNILKECVMTKSVSSEIEEVINEILTDEVKNSAGKQEEAEKMTIEIEDESGQEN</sequence>
<proteinExistence type="predicted"/>
<evidence type="ECO:0000313" key="3">
    <source>
        <dbReference type="Proteomes" id="UP001162131"/>
    </source>
</evidence>
<reference evidence="2" key="1">
    <citation type="submission" date="2021-09" db="EMBL/GenBank/DDBJ databases">
        <authorList>
            <consortium name="AG Swart"/>
            <person name="Singh M."/>
            <person name="Singh A."/>
            <person name="Seah K."/>
            <person name="Emmerich C."/>
        </authorList>
    </citation>
    <scope>NUCLEOTIDE SEQUENCE</scope>
    <source>
        <strain evidence="2">ATCC30299</strain>
    </source>
</reference>
<comment type="caution">
    <text evidence="2">The sequence shown here is derived from an EMBL/GenBank/DDBJ whole genome shotgun (WGS) entry which is preliminary data.</text>
</comment>
<dbReference type="EMBL" id="CAJZBQ010000048">
    <property type="protein sequence ID" value="CAG9329533.1"/>
    <property type="molecule type" value="Genomic_DNA"/>
</dbReference>
<dbReference type="Proteomes" id="UP001162131">
    <property type="component" value="Unassembled WGS sequence"/>
</dbReference>
<accession>A0AAU9JUX7</accession>
<feature type="compositionally biased region" description="Basic and acidic residues" evidence="1">
    <location>
        <begin position="112"/>
        <end position="125"/>
    </location>
</feature>
<organism evidence="2 3">
    <name type="scientific">Blepharisma stoltei</name>
    <dbReference type="NCBI Taxonomy" id="1481888"/>
    <lineage>
        <taxon>Eukaryota</taxon>
        <taxon>Sar</taxon>
        <taxon>Alveolata</taxon>
        <taxon>Ciliophora</taxon>
        <taxon>Postciliodesmatophora</taxon>
        <taxon>Heterotrichea</taxon>
        <taxon>Heterotrichida</taxon>
        <taxon>Blepharismidae</taxon>
        <taxon>Blepharisma</taxon>
    </lineage>
</organism>
<evidence type="ECO:0000313" key="2">
    <source>
        <dbReference type="EMBL" id="CAG9329533.1"/>
    </source>
</evidence>
<keyword evidence="3" id="KW-1185">Reference proteome</keyword>